<organism evidence="2 3">
    <name type="scientific">[Ruminococcus] torques</name>
    <dbReference type="NCBI Taxonomy" id="33039"/>
    <lineage>
        <taxon>Bacteria</taxon>
        <taxon>Bacillati</taxon>
        <taxon>Bacillota</taxon>
        <taxon>Clostridia</taxon>
        <taxon>Lachnospirales</taxon>
        <taxon>Lachnospiraceae</taxon>
        <taxon>Mediterraneibacter</taxon>
    </lineage>
</organism>
<gene>
    <name evidence="2" type="primary">pphB</name>
    <name evidence="2" type="ORF">ERS852502_00456</name>
</gene>
<feature type="domain" description="Calcineurin-like phosphoesterase" evidence="1">
    <location>
        <begin position="1"/>
        <end position="74"/>
    </location>
</feature>
<evidence type="ECO:0000313" key="3">
    <source>
        <dbReference type="Proteomes" id="UP000078383"/>
    </source>
</evidence>
<dbReference type="InterPro" id="IPR029052">
    <property type="entry name" value="Metallo-depent_PP-like"/>
</dbReference>
<dbReference type="AlphaFoldDB" id="A0A173U4Z7"/>
<dbReference type="EC" id="3.1.3.16" evidence="2"/>
<dbReference type="Gene3D" id="3.60.21.10">
    <property type="match status" value="1"/>
</dbReference>
<protein>
    <submittedName>
        <fullName evidence="2">Serine/threonine-protein phosphatase 2</fullName>
        <ecNumber evidence="2">3.1.3.16</ecNumber>
    </submittedName>
</protein>
<dbReference type="Pfam" id="PF00149">
    <property type="entry name" value="Metallophos"/>
    <property type="match status" value="1"/>
</dbReference>
<dbReference type="SUPFAM" id="SSF56300">
    <property type="entry name" value="Metallo-dependent phosphatases"/>
    <property type="match status" value="1"/>
</dbReference>
<dbReference type="GO" id="GO:0004722">
    <property type="term" value="F:protein serine/threonine phosphatase activity"/>
    <property type="evidence" value="ECO:0007669"/>
    <property type="project" value="UniProtKB-EC"/>
</dbReference>
<evidence type="ECO:0000259" key="1">
    <source>
        <dbReference type="Pfam" id="PF00149"/>
    </source>
</evidence>
<dbReference type="PANTHER" id="PTHR42850">
    <property type="entry name" value="METALLOPHOSPHOESTERASE"/>
    <property type="match status" value="1"/>
</dbReference>
<proteinExistence type="predicted"/>
<keyword evidence="2" id="KW-0378">Hydrolase</keyword>
<accession>A0A173U4Z7</accession>
<dbReference type="PANTHER" id="PTHR42850:SF4">
    <property type="entry name" value="ZINC-DEPENDENT ENDOPOLYPHOSPHATASE"/>
    <property type="match status" value="1"/>
</dbReference>
<sequence>MSTYVISDIHGQYNMFIELLDKIDLKDTDTLYILGDVLDRGPHPIKTIRKLMEMPNAICLVGNHEFMAMKCLEFLMKEI</sequence>
<evidence type="ECO:0000313" key="2">
    <source>
        <dbReference type="EMBL" id="CUQ82286.1"/>
    </source>
</evidence>
<dbReference type="RefSeq" id="WP_055163116.1">
    <property type="nucleotide sequence ID" value="NZ_CZBX01000002.1"/>
</dbReference>
<dbReference type="EMBL" id="CZBX01000002">
    <property type="protein sequence ID" value="CUQ82286.1"/>
    <property type="molecule type" value="Genomic_DNA"/>
</dbReference>
<dbReference type="OrthoDB" id="9779903at2"/>
<name>A0A173U4Z7_9FIRM</name>
<dbReference type="GO" id="GO:0005737">
    <property type="term" value="C:cytoplasm"/>
    <property type="evidence" value="ECO:0007669"/>
    <property type="project" value="TreeGrafter"/>
</dbReference>
<reference evidence="2 3" key="1">
    <citation type="submission" date="2015-09" db="EMBL/GenBank/DDBJ databases">
        <authorList>
            <consortium name="Pathogen Informatics"/>
        </authorList>
    </citation>
    <scope>NUCLEOTIDE SEQUENCE [LARGE SCALE GENOMIC DNA]</scope>
    <source>
        <strain evidence="2 3">2789STDY5834889</strain>
    </source>
</reference>
<dbReference type="Proteomes" id="UP000078383">
    <property type="component" value="Unassembled WGS sequence"/>
</dbReference>
<dbReference type="InterPro" id="IPR050126">
    <property type="entry name" value="Ap4A_hydrolase"/>
</dbReference>
<dbReference type="InterPro" id="IPR004843">
    <property type="entry name" value="Calcineurin-like_PHP"/>
</dbReference>